<reference evidence="3" key="2">
    <citation type="journal article" date="2014" name="PLoS Genet.">
        <title>Signature gene expression reveals novel clues to the molecular mechanisms of dimorphic transition in Penicillium marneffei.</title>
        <authorList>
            <person name="Yang E."/>
            <person name="Wang G."/>
            <person name="Cai J."/>
            <person name="Woo P.C."/>
            <person name="Lau S.K."/>
            <person name="Yuen K.-Y."/>
            <person name="Chow W.-N."/>
            <person name="Lin X."/>
        </authorList>
    </citation>
    <scope>NUCLEOTIDE SEQUENCE</scope>
    <source>
        <strain evidence="3">PM1</strain>
    </source>
</reference>
<name>A0A093VWT6_TALMA</name>
<dbReference type="eggNOG" id="ENOG502RZ1X">
    <property type="taxonomic scope" value="Eukaryota"/>
</dbReference>
<gene>
    <name evidence="3" type="ORF">GQ26_0063350</name>
</gene>
<dbReference type="AlphaFoldDB" id="A0A093VWT6"/>
<evidence type="ECO:0008006" key="4">
    <source>
        <dbReference type="Google" id="ProtNLM"/>
    </source>
</evidence>
<feature type="domain" description="Acyl-CoA thioesterase-like N-terminal HotDog" evidence="1">
    <location>
        <begin position="29"/>
        <end position="113"/>
    </location>
</feature>
<dbReference type="Gene3D" id="2.40.160.210">
    <property type="entry name" value="Acyl-CoA thioesterase, double hotdog domain"/>
    <property type="match status" value="1"/>
</dbReference>
<dbReference type="InterPro" id="IPR042171">
    <property type="entry name" value="Acyl-CoA_hotdog"/>
</dbReference>
<dbReference type="HOGENOM" id="CLU_050730_0_0_1"/>
<dbReference type="SUPFAM" id="SSF54637">
    <property type="entry name" value="Thioesterase/thiol ester dehydrase-isomerase"/>
    <property type="match status" value="1"/>
</dbReference>
<organism evidence="3">
    <name type="scientific">Talaromyces marneffei PM1</name>
    <dbReference type="NCBI Taxonomy" id="1077442"/>
    <lineage>
        <taxon>Eukaryota</taxon>
        <taxon>Fungi</taxon>
        <taxon>Dikarya</taxon>
        <taxon>Ascomycota</taxon>
        <taxon>Pezizomycotina</taxon>
        <taxon>Eurotiomycetes</taxon>
        <taxon>Eurotiomycetidae</taxon>
        <taxon>Eurotiales</taxon>
        <taxon>Trichocomaceae</taxon>
        <taxon>Talaromyces</taxon>
        <taxon>Talaromyces sect. Talaromyces</taxon>
    </lineage>
</organism>
<dbReference type="InterPro" id="IPR049450">
    <property type="entry name" value="ACOT8-like_C"/>
</dbReference>
<dbReference type="Pfam" id="PF13622">
    <property type="entry name" value="4HBT_3"/>
    <property type="match status" value="1"/>
</dbReference>
<evidence type="ECO:0000259" key="1">
    <source>
        <dbReference type="Pfam" id="PF13622"/>
    </source>
</evidence>
<dbReference type="InterPro" id="IPR052389">
    <property type="entry name" value="Sec_Metab_Biosynth-Assoc"/>
</dbReference>
<dbReference type="PANTHER" id="PTHR38110:SF4">
    <property type="entry name" value="THIOESTERASE-LIKE SUPERFAMILY-DOMAIN-CONTAINING PROTEIN"/>
    <property type="match status" value="1"/>
</dbReference>
<accession>A0A093VWT6</accession>
<dbReference type="PANTHER" id="PTHR38110">
    <property type="entry name" value="CHROMOSOME 23, WHOLE GENOME SHOTGUN SEQUENCE"/>
    <property type="match status" value="1"/>
</dbReference>
<dbReference type="InterPro" id="IPR049449">
    <property type="entry name" value="TesB_ACOT8-like_N"/>
</dbReference>
<evidence type="ECO:0000313" key="3">
    <source>
        <dbReference type="EMBL" id="KFX51096.1"/>
    </source>
</evidence>
<dbReference type="InterPro" id="IPR029069">
    <property type="entry name" value="HotDog_dom_sf"/>
</dbReference>
<dbReference type="Pfam" id="PF20789">
    <property type="entry name" value="4HBT_3C"/>
    <property type="match status" value="1"/>
</dbReference>
<evidence type="ECO:0000259" key="2">
    <source>
        <dbReference type="Pfam" id="PF20789"/>
    </source>
</evidence>
<dbReference type="EMBL" id="JPOX01000006">
    <property type="protein sequence ID" value="KFX51096.1"/>
    <property type="molecule type" value="Genomic_DNA"/>
</dbReference>
<comment type="caution">
    <text evidence="3">The sequence shown here is derived from an EMBL/GenBank/DDBJ whole genome shotgun (WGS) entry which is preliminary data.</text>
</comment>
<sequence>MTSILSKHIDLKQTSPNTYGVSWDAEYVVGKALLGGYVAAQIHHVTATHLITDPELVACNQPDILNLHLEFLRPSEPCMSTVTVTTLKLGAALSTIQLQLVQNGKIRVIAMATSANFDNSLGPTTPTMTKKAVGLSLHPPPGPKPDFDRVWAHQPDQNWIPGSLVGEITPVTSRILALYPRTGFTVDGICDIWNSFLGDERIDAAYLALMADIIPSMSDTLLGNDGLYNAHAFWQEMKTWAETNPGVPATMTNTVEEAMKSATFNVTVTMDLEFKRRLPRDGQRWIFVRTAADMLQDGRMGVGITICNEEMALLCAARQLIVVLDAKRRFAEKEAKPSL</sequence>
<proteinExistence type="predicted"/>
<reference key="1">
    <citation type="journal article" date="2014" name="PLoS Genet.">
        <title>Signature Gene Expression Reveals Novel Clues to the Molecular Mechanisms of Dimorphic Transition in Penicillium marneffei.</title>
        <authorList>
            <person name="Yang E."/>
            <person name="Wang G."/>
            <person name="Cai J."/>
            <person name="Woo P.C."/>
            <person name="Lau S.K."/>
            <person name="Yuen K.-Y."/>
            <person name="Chow W.-N."/>
            <person name="Lin X."/>
        </authorList>
    </citation>
    <scope>NUCLEOTIDE SEQUENCE [LARGE SCALE GENOMIC DNA]</scope>
    <source>
        <strain>PM1</strain>
    </source>
</reference>
<protein>
    <recommendedName>
        <fullName evidence="4">Thioesterase family protein</fullName>
    </recommendedName>
</protein>
<feature type="domain" description="Acyl-CoA thioesterase-like C-terminal" evidence="2">
    <location>
        <begin position="170"/>
        <end position="323"/>
    </location>
</feature>